<dbReference type="STRING" id="1217970.SAMN05444002_3321"/>
<dbReference type="SUPFAM" id="SSF52833">
    <property type="entry name" value="Thioredoxin-like"/>
    <property type="match status" value="1"/>
</dbReference>
<name>A0A1N6HF65_9RHOB</name>
<dbReference type="Gene3D" id="3.40.30.10">
    <property type="entry name" value="Glutaredoxin"/>
    <property type="match status" value="1"/>
</dbReference>
<dbReference type="InterPro" id="IPR004045">
    <property type="entry name" value="Glutathione_S-Trfase_N"/>
</dbReference>
<dbReference type="InterPro" id="IPR036249">
    <property type="entry name" value="Thioredoxin-like_sf"/>
</dbReference>
<reference evidence="3" key="1">
    <citation type="submission" date="2016-11" db="EMBL/GenBank/DDBJ databases">
        <authorList>
            <person name="Varghese N."/>
            <person name="Submissions S."/>
        </authorList>
    </citation>
    <scope>NUCLEOTIDE SEQUENCE [LARGE SCALE GENOMIC DNA]</scope>
    <source>
        <strain evidence="3">DSM 29440</strain>
    </source>
</reference>
<dbReference type="EMBL" id="FSRL01000001">
    <property type="protein sequence ID" value="SIO18383.1"/>
    <property type="molecule type" value="Genomic_DNA"/>
</dbReference>
<evidence type="ECO:0000313" key="3">
    <source>
        <dbReference type="Proteomes" id="UP000184932"/>
    </source>
</evidence>
<evidence type="ECO:0000259" key="1">
    <source>
        <dbReference type="PROSITE" id="PS50404"/>
    </source>
</evidence>
<dbReference type="RefSeq" id="WP_074257235.1">
    <property type="nucleotide sequence ID" value="NZ_FSRL01000001.1"/>
</dbReference>
<keyword evidence="3" id="KW-1185">Reference proteome</keyword>
<feature type="domain" description="GST N-terminal" evidence="1">
    <location>
        <begin position="1"/>
        <end position="84"/>
    </location>
</feature>
<gene>
    <name evidence="2" type="ORF">SAMN05444002_3321</name>
</gene>
<dbReference type="Pfam" id="PF13410">
    <property type="entry name" value="GST_C_2"/>
    <property type="match status" value="1"/>
</dbReference>
<sequence>MPYILHHSPASPFVRMVMVVAHEAGLADEIDCVEAVGTPLDPGTMPVAQNPLGKIPTLERPDGPAMFDSRVICRFLDSQSGGSLYPESRLWEVLTLEALAHGFTEAILAMTYEARLRPPEKQSAEIVEAQWSKAHRAAAQANSRWMSHLSGPLDAAQIALACGLGYADFRHPHRDWRSGNDALAEWYARFSERPSMQATRPPEA</sequence>
<dbReference type="Proteomes" id="UP000184932">
    <property type="component" value="Unassembled WGS sequence"/>
</dbReference>
<accession>A0A1N6HF65</accession>
<dbReference type="Gene3D" id="1.20.1050.10">
    <property type="match status" value="1"/>
</dbReference>
<dbReference type="PROSITE" id="PS50404">
    <property type="entry name" value="GST_NTER"/>
    <property type="match status" value="1"/>
</dbReference>
<dbReference type="Pfam" id="PF13409">
    <property type="entry name" value="GST_N_2"/>
    <property type="match status" value="1"/>
</dbReference>
<dbReference type="GO" id="GO:0016740">
    <property type="term" value="F:transferase activity"/>
    <property type="evidence" value="ECO:0007669"/>
    <property type="project" value="UniProtKB-KW"/>
</dbReference>
<dbReference type="CDD" id="cd03049">
    <property type="entry name" value="GST_N_3"/>
    <property type="match status" value="1"/>
</dbReference>
<protein>
    <submittedName>
        <fullName evidence="2">Glutathione S-transferase</fullName>
    </submittedName>
</protein>
<keyword evidence="2" id="KW-0808">Transferase</keyword>
<dbReference type="InterPro" id="IPR036282">
    <property type="entry name" value="Glutathione-S-Trfase_C_sf"/>
</dbReference>
<dbReference type="AlphaFoldDB" id="A0A1N6HF65"/>
<dbReference type="SUPFAM" id="SSF47616">
    <property type="entry name" value="GST C-terminal domain-like"/>
    <property type="match status" value="1"/>
</dbReference>
<evidence type="ECO:0000313" key="2">
    <source>
        <dbReference type="EMBL" id="SIO18383.1"/>
    </source>
</evidence>
<dbReference type="CDD" id="cd03205">
    <property type="entry name" value="GST_C_6"/>
    <property type="match status" value="1"/>
</dbReference>
<organism evidence="2 3">
    <name type="scientific">Vannielia litorea</name>
    <dbReference type="NCBI Taxonomy" id="1217970"/>
    <lineage>
        <taxon>Bacteria</taxon>
        <taxon>Pseudomonadati</taxon>
        <taxon>Pseudomonadota</taxon>
        <taxon>Alphaproteobacteria</taxon>
        <taxon>Rhodobacterales</taxon>
        <taxon>Paracoccaceae</taxon>
        <taxon>Vannielia</taxon>
    </lineage>
</organism>
<dbReference type="OrthoDB" id="9795329at2"/>
<proteinExistence type="predicted"/>